<dbReference type="InterPro" id="IPR050678">
    <property type="entry name" value="DNA_Partitioning_ATPase"/>
</dbReference>
<dbReference type="RefSeq" id="WP_173238592.1">
    <property type="nucleotide sequence ID" value="NZ_AP022840.1"/>
</dbReference>
<reference evidence="1" key="1">
    <citation type="journal article" date="2020" name="Microbiol. Resour. Announc.">
        <title>Complete Genome Sequence of Novel Psychrotolerant Legionella Strain TUM19329, Isolated from Antarctic Lake Sediment.</title>
        <authorList>
            <person name="Shimada S."/>
            <person name="Nakai R."/>
            <person name="Aoki K."/>
            <person name="Shimoeda N."/>
            <person name="Ohno G."/>
            <person name="Miyazaki Y."/>
            <person name="Kudoh S."/>
            <person name="Imura S."/>
            <person name="Watanabe K."/>
            <person name="Ishii Y."/>
            <person name="Tateda K."/>
        </authorList>
    </citation>
    <scope>NUCLEOTIDE SEQUENCE [LARGE SCALE GENOMIC DNA]</scope>
    <source>
        <strain evidence="1">TUM19329</strain>
        <plasmid evidence="1">pTUM19329-1</plasmid>
    </source>
</reference>
<dbReference type="EMBL" id="AP022840">
    <property type="protein sequence ID" value="BCA97179.1"/>
    <property type="molecule type" value="Genomic_DNA"/>
</dbReference>
<dbReference type="KEGG" id="lant:TUM19329_35400"/>
<dbReference type="InterPro" id="IPR027417">
    <property type="entry name" value="P-loop_NTPase"/>
</dbReference>
<proteinExistence type="predicted"/>
<sequence>MATNNKANVIVLGGEKGGTGKTTIAVNLAIMRALMGSDVLFVDADKQRSGAKFFDRRNGNGVKPDITCVNILGKHLNSELDRMATRYESIIVDVGGRDSVELRSALVAKSVSNWYSPIQPSEFDMDTLETIEELSELSQTYNPNLRAHIILNACSTHAQTKTTDEAKIVIKDSFPNLHVCDTTIGHRVSFKYSISNSCSVVEFEADEYKKLPAYRAQKYLHKASNDIISLYKEIYREEFHSIMEMANLDMEANICL</sequence>
<dbReference type="InterPro" id="IPR015223">
    <property type="entry name" value="MipZ"/>
</dbReference>
<dbReference type="AlphaFoldDB" id="A0A6F8T9M4"/>
<dbReference type="PANTHER" id="PTHR13696:SF96">
    <property type="entry name" value="COBQ_COBB_MIND_PARA NUCLEOTIDE BINDING DOMAIN-CONTAINING PROTEIN"/>
    <property type="match status" value="1"/>
</dbReference>
<dbReference type="PANTHER" id="PTHR13696">
    <property type="entry name" value="P-LOOP CONTAINING NUCLEOSIDE TRIPHOSPHATE HYDROLASE"/>
    <property type="match status" value="1"/>
</dbReference>
<dbReference type="Proteomes" id="UP000502894">
    <property type="component" value="Plasmid pTUM19329-1"/>
</dbReference>
<protein>
    <submittedName>
        <fullName evidence="1">Uncharacterized protein</fullName>
    </submittedName>
</protein>
<keyword evidence="1" id="KW-0614">Plasmid</keyword>
<gene>
    <name evidence="1" type="ORF">TUM19329_35400</name>
</gene>
<evidence type="ECO:0000313" key="2">
    <source>
        <dbReference type="Proteomes" id="UP000502894"/>
    </source>
</evidence>
<geneLocation type="plasmid" evidence="1 2">
    <name>pTUM19329-1</name>
</geneLocation>
<dbReference type="Pfam" id="PF09140">
    <property type="entry name" value="MipZ"/>
    <property type="match status" value="1"/>
</dbReference>
<dbReference type="CDD" id="cd02042">
    <property type="entry name" value="ParAB_family"/>
    <property type="match status" value="1"/>
</dbReference>
<dbReference type="SUPFAM" id="SSF52540">
    <property type="entry name" value="P-loop containing nucleoside triphosphate hydrolases"/>
    <property type="match status" value="1"/>
</dbReference>
<evidence type="ECO:0000313" key="1">
    <source>
        <dbReference type="EMBL" id="BCA97179.1"/>
    </source>
</evidence>
<organism evidence="1 2">
    <name type="scientific">Legionella antarctica</name>
    <dbReference type="NCBI Taxonomy" id="2708020"/>
    <lineage>
        <taxon>Bacteria</taxon>
        <taxon>Pseudomonadati</taxon>
        <taxon>Pseudomonadota</taxon>
        <taxon>Gammaproteobacteria</taxon>
        <taxon>Legionellales</taxon>
        <taxon>Legionellaceae</taxon>
        <taxon>Legionella</taxon>
    </lineage>
</organism>
<name>A0A6F8T9M4_9GAMM</name>
<keyword evidence="2" id="KW-1185">Reference proteome</keyword>
<accession>A0A6F8T9M4</accession>
<dbReference type="Gene3D" id="3.40.50.300">
    <property type="entry name" value="P-loop containing nucleotide triphosphate hydrolases"/>
    <property type="match status" value="1"/>
</dbReference>